<evidence type="ECO:0000313" key="3">
    <source>
        <dbReference type="Proteomes" id="UP001652623"/>
    </source>
</evidence>
<dbReference type="InterPro" id="IPR036163">
    <property type="entry name" value="HMA_dom_sf"/>
</dbReference>
<evidence type="ECO:0000313" key="4">
    <source>
        <dbReference type="RefSeq" id="XP_060669874.1"/>
    </source>
</evidence>
<dbReference type="RefSeq" id="XP_060669874.1">
    <property type="nucleotide sequence ID" value="XM_060813891.1"/>
</dbReference>
<dbReference type="PROSITE" id="PS50846">
    <property type="entry name" value="HMA_2"/>
    <property type="match status" value="1"/>
</dbReference>
<proteinExistence type="predicted"/>
<dbReference type="Gene3D" id="3.30.70.100">
    <property type="match status" value="1"/>
</dbReference>
<organism evidence="3 4">
    <name type="scientific">Ziziphus jujuba</name>
    <name type="common">Chinese jujube</name>
    <name type="synonym">Ziziphus sativa</name>
    <dbReference type="NCBI Taxonomy" id="326968"/>
    <lineage>
        <taxon>Eukaryota</taxon>
        <taxon>Viridiplantae</taxon>
        <taxon>Streptophyta</taxon>
        <taxon>Embryophyta</taxon>
        <taxon>Tracheophyta</taxon>
        <taxon>Spermatophyta</taxon>
        <taxon>Magnoliopsida</taxon>
        <taxon>eudicotyledons</taxon>
        <taxon>Gunneridae</taxon>
        <taxon>Pentapetalae</taxon>
        <taxon>rosids</taxon>
        <taxon>fabids</taxon>
        <taxon>Rosales</taxon>
        <taxon>Rhamnaceae</taxon>
        <taxon>Paliureae</taxon>
        <taxon>Ziziphus</taxon>
    </lineage>
</organism>
<dbReference type="PANTHER" id="PTHR47005:SF5">
    <property type="entry name" value="HEAVY METAL TRANSPORT_DETOXIFICATION SUPERFAMILY PROTEIN"/>
    <property type="match status" value="1"/>
</dbReference>
<protein>
    <submittedName>
        <fullName evidence="4">Protein PYRICULARIA ORYZAE RESISTANCE 21-like</fullName>
    </submittedName>
</protein>
<name>A0ABM3ZZG6_ZIZJJ</name>
<accession>A0ABM3ZZG6</accession>
<feature type="domain" description="HMA" evidence="2">
    <location>
        <begin position="7"/>
        <end position="71"/>
    </location>
</feature>
<dbReference type="PANTHER" id="PTHR47005">
    <property type="entry name" value="HEAVY METAL TRANSPORT/DETOXIFICATION SUPERFAMILY PROTEIN"/>
    <property type="match status" value="1"/>
</dbReference>
<sequence>MGVEEQVTTMVLKVDLQCCKCYKKVKKILCKIPYIQEQKYDEKNDTVTIKVACCSPEKIKEKIICKGGDTIKSIEIKGPEKPNPEPPKNPKKQKKTKESGKSKEEEQQKELEKCKATEKPPCQKPHPPPPPPVLVAIGVRCQQCYIGYPGGPCCHGPGWPPPCYECHGYCGKPDDSCGCGRNCYTSHCDTQGCTFM</sequence>
<feature type="region of interest" description="Disordered" evidence="1">
    <location>
        <begin position="75"/>
        <end position="109"/>
    </location>
</feature>
<reference evidence="3" key="1">
    <citation type="submission" date="2025-05" db="UniProtKB">
        <authorList>
            <consortium name="RefSeq"/>
        </authorList>
    </citation>
    <scope>NUCLEOTIDE SEQUENCE [LARGE SCALE GENOMIC DNA]</scope>
</reference>
<dbReference type="Proteomes" id="UP001652623">
    <property type="component" value="Chromosome 1"/>
</dbReference>
<dbReference type="InterPro" id="IPR006121">
    <property type="entry name" value="HMA_dom"/>
</dbReference>
<dbReference type="GeneID" id="132800372"/>
<evidence type="ECO:0000259" key="2">
    <source>
        <dbReference type="PROSITE" id="PS50846"/>
    </source>
</evidence>
<feature type="compositionally biased region" description="Basic and acidic residues" evidence="1">
    <location>
        <begin position="96"/>
        <end position="109"/>
    </location>
</feature>
<gene>
    <name evidence="4" type="primary">LOC132800372</name>
</gene>
<reference evidence="4" key="2">
    <citation type="submission" date="2025-08" db="UniProtKB">
        <authorList>
            <consortium name="RefSeq"/>
        </authorList>
    </citation>
    <scope>IDENTIFICATION</scope>
    <source>
        <tissue evidence="4">Seedling</tissue>
    </source>
</reference>
<keyword evidence="3" id="KW-1185">Reference proteome</keyword>
<dbReference type="SUPFAM" id="SSF55008">
    <property type="entry name" value="HMA, heavy metal-associated domain"/>
    <property type="match status" value="1"/>
</dbReference>
<evidence type="ECO:0000256" key="1">
    <source>
        <dbReference type="SAM" id="MobiDB-lite"/>
    </source>
</evidence>